<dbReference type="PANTHER" id="PTHR36091">
    <property type="entry name" value="ALTERED INHERITANCE OF MITOCHONDRIA PROTEIN 9, MITOCHONDRIAL"/>
    <property type="match status" value="1"/>
</dbReference>
<dbReference type="InterPro" id="IPR011009">
    <property type="entry name" value="Kinase-like_dom_sf"/>
</dbReference>
<evidence type="ECO:0000256" key="6">
    <source>
        <dbReference type="ARBA" id="ARBA00031849"/>
    </source>
</evidence>
<accession>A0A2G5HTX9</accession>
<evidence type="ECO:0000256" key="5">
    <source>
        <dbReference type="ARBA" id="ARBA00023128"/>
    </source>
</evidence>
<dbReference type="Proteomes" id="UP001302367">
    <property type="component" value="Chromosome 8"/>
</dbReference>
<dbReference type="Gene3D" id="3.90.1200.10">
    <property type="match status" value="1"/>
</dbReference>
<evidence type="ECO:0000259" key="7">
    <source>
        <dbReference type="Pfam" id="PF01636"/>
    </source>
</evidence>
<dbReference type="Pfam" id="PF01636">
    <property type="entry name" value="APH"/>
    <property type="match status" value="1"/>
</dbReference>
<evidence type="ECO:0000256" key="4">
    <source>
        <dbReference type="ARBA" id="ARBA00022946"/>
    </source>
</evidence>
<dbReference type="PANTHER" id="PTHR36091:SF1">
    <property type="entry name" value="ALTERED INHERITANCE OF MITOCHONDRIA PROTEIN 9, MITOCHONDRIAL"/>
    <property type="match status" value="1"/>
</dbReference>
<dbReference type="SUPFAM" id="SSF56112">
    <property type="entry name" value="Protein kinase-like (PK-like)"/>
    <property type="match status" value="1"/>
</dbReference>
<dbReference type="GO" id="GO:0005739">
    <property type="term" value="C:mitochondrion"/>
    <property type="evidence" value="ECO:0007669"/>
    <property type="project" value="UniProtKB-SubCell"/>
</dbReference>
<keyword evidence="5" id="KW-0496">Mitochondrion</keyword>
<evidence type="ECO:0000313" key="11">
    <source>
        <dbReference type="Proteomes" id="UP001302367"/>
    </source>
</evidence>
<name>A0A2G5HTX9_CERBT</name>
<dbReference type="AlphaFoldDB" id="A0A2G5HTX9"/>
<organism evidence="8 10">
    <name type="scientific">Cercospora beticola</name>
    <name type="common">Sugarbeet leaf spot fungus</name>
    <dbReference type="NCBI Taxonomy" id="122368"/>
    <lineage>
        <taxon>Eukaryota</taxon>
        <taxon>Fungi</taxon>
        <taxon>Dikarya</taxon>
        <taxon>Ascomycota</taxon>
        <taxon>Pezizomycotina</taxon>
        <taxon>Dothideomycetes</taxon>
        <taxon>Dothideomycetidae</taxon>
        <taxon>Mycosphaerellales</taxon>
        <taxon>Mycosphaerellaceae</taxon>
        <taxon>Cercospora</taxon>
    </lineage>
</organism>
<reference evidence="9 11" key="2">
    <citation type="submission" date="2023-09" db="EMBL/GenBank/DDBJ databases">
        <title>Complete-Gapless Cercospora beticola genome.</title>
        <authorList>
            <person name="Wyatt N.A."/>
            <person name="Spanner R.E."/>
            <person name="Bolton M.D."/>
        </authorList>
    </citation>
    <scope>NUCLEOTIDE SEQUENCE [LARGE SCALE GENOMIC DNA]</scope>
    <source>
        <strain evidence="9">Cb09-40</strain>
    </source>
</reference>
<evidence type="ECO:0000256" key="3">
    <source>
        <dbReference type="ARBA" id="ARBA00016197"/>
    </source>
</evidence>
<feature type="domain" description="Aminoglycoside phosphotransferase" evidence="7">
    <location>
        <begin position="85"/>
        <end position="337"/>
    </location>
</feature>
<dbReference type="OrthoDB" id="2831558at2759"/>
<evidence type="ECO:0000256" key="1">
    <source>
        <dbReference type="ARBA" id="ARBA00004173"/>
    </source>
</evidence>
<dbReference type="InterPro" id="IPR002575">
    <property type="entry name" value="Aminoglycoside_PTrfase"/>
</dbReference>
<evidence type="ECO:0000313" key="10">
    <source>
        <dbReference type="Proteomes" id="UP000230605"/>
    </source>
</evidence>
<dbReference type="Proteomes" id="UP000230605">
    <property type="component" value="Chromosome 8"/>
</dbReference>
<evidence type="ECO:0000313" key="8">
    <source>
        <dbReference type="EMBL" id="PIA95985.1"/>
    </source>
</evidence>
<gene>
    <name evidence="8" type="ORF">CB0940_10065</name>
    <name evidence="9" type="ORF">RHO25_011426</name>
</gene>
<keyword evidence="11" id="KW-1185">Reference proteome</keyword>
<proteinExistence type="inferred from homology"/>
<comment type="similarity">
    <text evidence="2">Belongs to the AIM9 family.</text>
</comment>
<keyword evidence="4" id="KW-0809">Transit peptide</keyword>
<evidence type="ECO:0000313" key="9">
    <source>
        <dbReference type="EMBL" id="WPB06766.1"/>
    </source>
</evidence>
<protein>
    <recommendedName>
        <fullName evidence="3">Altered inheritance of mitochondria protein 9, mitochondrial</fullName>
    </recommendedName>
    <alternativeName>
        <fullName evidence="6">Found in mitochondrial proteome protein 29</fullName>
    </alternativeName>
</protein>
<sequence>MLHRLRSAFNVQKTLSLWPLRSQTQFQPSFDPFIYTQGHWLDRDQAQRAARVLKFDFDALLDTAIKCSPGASRVVQCEKKEGGFNRVFMIQLDNDATVVARLPTHLAGPPSLTVSSEIATLRYIKQRTNVPVPNVLTWSSDRHNNVGVEYMIQEAAHGVLLKDVWNSMSAEQRLACIQSIGLHCRELSLLQFPMLGALYLTSSAPVNAVKFDDDFSIGPLTASYHWGHGLESANRSAPPGGLQGPWHDLTSYFGDLIARSRASMSTTDAQKSSRHAGLLDALEGTLSRLARTDAVRDASGGTLFHPDLHTRNIFVDPTDHTKVTSIIDWQSAAIEPAFVFASVDPDFAEELSNDEDAKDASEEERAANAKFRTTVEVCVKMWAVTQQFMKKVRPASKLHPTLLRVLASPSQGWTDKIEAMTWLLNDLSERWDELELPGESIYKKDQTGEVAELLDETEANHRLTEHLTRLLHCDNNGWVAEDRWNEVLSRYRLEYSRFVESVVESEECKTKEDEVKAIEKANRLWPYDQR</sequence>
<dbReference type="InterPro" id="IPR051035">
    <property type="entry name" value="Mito_inheritance_9"/>
</dbReference>
<reference evidence="8 10" key="1">
    <citation type="submission" date="2015-10" db="EMBL/GenBank/DDBJ databases">
        <title>The cercosporin biosynthetic gene cluster was horizontally transferred to several fungal lineages and shown to be expanded in Cercospora beticola based on microsynteny with recipient genomes.</title>
        <authorList>
            <person name="De Jonge R."/>
            <person name="Ebert M.K."/>
            <person name="Suttle J.C."/>
            <person name="Jurick Ii W.M."/>
            <person name="Secor G.A."/>
            <person name="Thomma B.P."/>
            <person name="Van De Peer Y."/>
            <person name="Bolton M.D."/>
        </authorList>
    </citation>
    <scope>NUCLEOTIDE SEQUENCE [LARGE SCALE GENOMIC DNA]</scope>
    <source>
        <strain evidence="8 10">09-40</strain>
    </source>
</reference>
<evidence type="ECO:0000256" key="2">
    <source>
        <dbReference type="ARBA" id="ARBA00005543"/>
    </source>
</evidence>
<comment type="subcellular location">
    <subcellularLocation>
        <location evidence="1">Mitochondrion</location>
    </subcellularLocation>
</comment>
<dbReference type="EMBL" id="LKMD01000103">
    <property type="protein sequence ID" value="PIA95985.1"/>
    <property type="molecule type" value="Genomic_DNA"/>
</dbReference>
<dbReference type="EMBL" id="CP134191">
    <property type="protein sequence ID" value="WPB06766.1"/>
    <property type="molecule type" value="Genomic_DNA"/>
</dbReference>